<proteinExistence type="predicted"/>
<comment type="caution">
    <text evidence="1">The sequence shown here is derived from an EMBL/GenBank/DDBJ whole genome shotgun (WGS) entry which is preliminary data.</text>
</comment>
<accession>X1PTS7</accession>
<evidence type="ECO:0000313" key="1">
    <source>
        <dbReference type="EMBL" id="GAI59632.1"/>
    </source>
</evidence>
<sequence length="73" mass="8566">MKILIINHFPMEGSGSGVYTKNLAKELTEIGHKVKVIFPENRKVLPEIFEMRPIMFKDDNTKDYEIDFNFPCF</sequence>
<dbReference type="AlphaFoldDB" id="X1PTS7"/>
<name>X1PTS7_9ZZZZ</name>
<evidence type="ECO:0008006" key="2">
    <source>
        <dbReference type="Google" id="ProtNLM"/>
    </source>
</evidence>
<dbReference type="EMBL" id="BARW01002725">
    <property type="protein sequence ID" value="GAI59632.1"/>
    <property type="molecule type" value="Genomic_DNA"/>
</dbReference>
<reference evidence="1" key="1">
    <citation type="journal article" date="2014" name="Front. Microbiol.">
        <title>High frequency of phylogenetically diverse reductive dehalogenase-homologous genes in deep subseafloor sedimentary metagenomes.</title>
        <authorList>
            <person name="Kawai M."/>
            <person name="Futagami T."/>
            <person name="Toyoda A."/>
            <person name="Takaki Y."/>
            <person name="Nishi S."/>
            <person name="Hori S."/>
            <person name="Arai W."/>
            <person name="Tsubouchi T."/>
            <person name="Morono Y."/>
            <person name="Uchiyama I."/>
            <person name="Ito T."/>
            <person name="Fujiyama A."/>
            <person name="Inagaki F."/>
            <person name="Takami H."/>
        </authorList>
    </citation>
    <scope>NUCLEOTIDE SEQUENCE</scope>
    <source>
        <strain evidence="1">Expedition CK06-06</strain>
    </source>
</reference>
<dbReference type="SUPFAM" id="SSF53756">
    <property type="entry name" value="UDP-Glycosyltransferase/glycogen phosphorylase"/>
    <property type="match status" value="1"/>
</dbReference>
<feature type="non-terminal residue" evidence="1">
    <location>
        <position position="73"/>
    </location>
</feature>
<protein>
    <recommendedName>
        <fullName evidence="2">Glycosyltransferase subfamily 4-like N-terminal domain-containing protein</fullName>
    </recommendedName>
</protein>
<organism evidence="1">
    <name type="scientific">marine sediment metagenome</name>
    <dbReference type="NCBI Taxonomy" id="412755"/>
    <lineage>
        <taxon>unclassified sequences</taxon>
        <taxon>metagenomes</taxon>
        <taxon>ecological metagenomes</taxon>
    </lineage>
</organism>
<gene>
    <name evidence="1" type="ORF">S12H4_07399</name>
</gene>
<dbReference type="Gene3D" id="3.40.50.2000">
    <property type="entry name" value="Glycogen Phosphorylase B"/>
    <property type="match status" value="1"/>
</dbReference>